<evidence type="ECO:0000313" key="3">
    <source>
        <dbReference type="WBParaSite" id="MBELARI_LOCUS11512"/>
    </source>
</evidence>
<accession>A0AAF3EC33</accession>
<proteinExistence type="predicted"/>
<dbReference type="AlphaFoldDB" id="A0AAF3EC33"/>
<feature type="chain" id="PRO_5042256529" evidence="1">
    <location>
        <begin position="17"/>
        <end position="100"/>
    </location>
</feature>
<protein>
    <submittedName>
        <fullName evidence="3">Uncharacterized protein</fullName>
    </submittedName>
</protein>
<name>A0AAF3EC33_9BILA</name>
<sequence>MKLIFLCLVLFSFVSSSNPLFEPIFSNPQRCNRAAFSGAFTTLIANQSRPSDDLLAAHAYFCDGKRIAQLNKDLRNGELAKWRNVTAKWRNVAANWCSTC</sequence>
<reference evidence="3" key="1">
    <citation type="submission" date="2024-02" db="UniProtKB">
        <authorList>
            <consortium name="WormBaseParasite"/>
        </authorList>
    </citation>
    <scope>IDENTIFICATION</scope>
</reference>
<feature type="signal peptide" evidence="1">
    <location>
        <begin position="1"/>
        <end position="16"/>
    </location>
</feature>
<dbReference type="Proteomes" id="UP000887575">
    <property type="component" value="Unassembled WGS sequence"/>
</dbReference>
<keyword evidence="2" id="KW-1185">Reference proteome</keyword>
<organism evidence="2 3">
    <name type="scientific">Mesorhabditis belari</name>
    <dbReference type="NCBI Taxonomy" id="2138241"/>
    <lineage>
        <taxon>Eukaryota</taxon>
        <taxon>Metazoa</taxon>
        <taxon>Ecdysozoa</taxon>
        <taxon>Nematoda</taxon>
        <taxon>Chromadorea</taxon>
        <taxon>Rhabditida</taxon>
        <taxon>Rhabditina</taxon>
        <taxon>Rhabditomorpha</taxon>
        <taxon>Rhabditoidea</taxon>
        <taxon>Rhabditidae</taxon>
        <taxon>Mesorhabditinae</taxon>
        <taxon>Mesorhabditis</taxon>
    </lineage>
</organism>
<evidence type="ECO:0000256" key="1">
    <source>
        <dbReference type="SAM" id="SignalP"/>
    </source>
</evidence>
<keyword evidence="1" id="KW-0732">Signal</keyword>
<evidence type="ECO:0000313" key="2">
    <source>
        <dbReference type="Proteomes" id="UP000887575"/>
    </source>
</evidence>
<dbReference type="WBParaSite" id="MBELARI_LOCUS11512">
    <property type="protein sequence ID" value="MBELARI_LOCUS11512"/>
    <property type="gene ID" value="MBELARI_LOCUS11512"/>
</dbReference>